<dbReference type="EMBL" id="VCMV01000013">
    <property type="protein sequence ID" value="KAB0267657.1"/>
    <property type="molecule type" value="Genomic_DNA"/>
</dbReference>
<dbReference type="GO" id="GO:0000103">
    <property type="term" value="P:sulfate assimilation"/>
    <property type="evidence" value="ECO:0007669"/>
    <property type="project" value="TreeGrafter"/>
</dbReference>
<dbReference type="AlphaFoldDB" id="A0A5N3PD30"/>
<name>A0A5N3PD30_9HYPH</name>
<evidence type="ECO:0000256" key="3">
    <source>
        <dbReference type="ARBA" id="ARBA00022842"/>
    </source>
</evidence>
<evidence type="ECO:0000256" key="6">
    <source>
        <dbReference type="PIRSR" id="PIRSR600760-2"/>
    </source>
</evidence>
<keyword evidence="2 6" id="KW-0479">Metal-binding</keyword>
<dbReference type="PROSITE" id="PS00629">
    <property type="entry name" value="IMP_1"/>
    <property type="match status" value="1"/>
</dbReference>
<accession>A0A5N3PD30</accession>
<feature type="binding site" evidence="6">
    <location>
        <position position="88"/>
    </location>
    <ligand>
        <name>Mg(2+)</name>
        <dbReference type="ChEBI" id="CHEBI:18420"/>
        <label>1</label>
        <note>catalytic</note>
    </ligand>
</feature>
<protein>
    <recommendedName>
        <fullName evidence="4">3'(2'),5-bisphosphonucleoside 3'(2')-phosphohydrolase</fullName>
    </recommendedName>
    <alternativeName>
        <fullName evidence="5">DPNPase</fullName>
    </alternativeName>
</protein>
<gene>
    <name evidence="7" type="ORF">FEZ63_10255</name>
</gene>
<dbReference type="InterPro" id="IPR020583">
    <property type="entry name" value="Inositol_monoP_metal-BS"/>
</dbReference>
<proteinExistence type="predicted"/>
<reference evidence="7 8" key="1">
    <citation type="journal article" date="2019" name="Microorganisms">
        <title>Genome Insights into the Novel Species Microvirga brassicacearum, a Rapeseed Endophyte with Biotechnological Potential.</title>
        <authorList>
            <person name="Jimenez-Gomez A."/>
            <person name="Saati-Santamaria Z."/>
            <person name="Igual J.M."/>
            <person name="Rivas R."/>
            <person name="Mateos P.F."/>
            <person name="Garcia-Fraile P."/>
        </authorList>
    </citation>
    <scope>NUCLEOTIDE SEQUENCE [LARGE SCALE GENOMIC DNA]</scope>
    <source>
        <strain evidence="7 8">CDVBN77</strain>
    </source>
</reference>
<evidence type="ECO:0000256" key="4">
    <source>
        <dbReference type="ARBA" id="ARBA00041694"/>
    </source>
</evidence>
<feature type="binding site" evidence="6">
    <location>
        <position position="218"/>
    </location>
    <ligand>
        <name>Mg(2+)</name>
        <dbReference type="ChEBI" id="CHEBI:18420"/>
        <label>1</label>
        <note>catalytic</note>
    </ligand>
</feature>
<evidence type="ECO:0000256" key="5">
    <source>
        <dbReference type="ARBA" id="ARBA00042530"/>
    </source>
</evidence>
<dbReference type="RefSeq" id="WP_150943930.1">
    <property type="nucleotide sequence ID" value="NZ_VCMV01000013.1"/>
</dbReference>
<evidence type="ECO:0000313" key="7">
    <source>
        <dbReference type="EMBL" id="KAB0267657.1"/>
    </source>
</evidence>
<evidence type="ECO:0000313" key="8">
    <source>
        <dbReference type="Proteomes" id="UP000325684"/>
    </source>
</evidence>
<dbReference type="Proteomes" id="UP000325684">
    <property type="component" value="Unassembled WGS sequence"/>
</dbReference>
<evidence type="ECO:0000256" key="2">
    <source>
        <dbReference type="ARBA" id="ARBA00022723"/>
    </source>
</evidence>
<comment type="caution">
    <text evidence="7">The sequence shown here is derived from an EMBL/GenBank/DDBJ whole genome shotgun (WGS) entry which is preliminary data.</text>
</comment>
<dbReference type="OrthoDB" id="9785695at2"/>
<dbReference type="GO" id="GO:0050427">
    <property type="term" value="P:3'-phosphoadenosine 5'-phosphosulfate metabolic process"/>
    <property type="evidence" value="ECO:0007669"/>
    <property type="project" value="TreeGrafter"/>
</dbReference>
<dbReference type="CDD" id="cd01638">
    <property type="entry name" value="CysQ"/>
    <property type="match status" value="1"/>
</dbReference>
<comment type="cofactor">
    <cofactor evidence="6">
        <name>Mg(2+)</name>
        <dbReference type="ChEBI" id="CHEBI:18420"/>
    </cofactor>
</comment>
<dbReference type="GO" id="GO:0046872">
    <property type="term" value="F:metal ion binding"/>
    <property type="evidence" value="ECO:0007669"/>
    <property type="project" value="UniProtKB-KW"/>
</dbReference>
<feature type="binding site" evidence="6">
    <location>
        <position position="72"/>
    </location>
    <ligand>
        <name>Mg(2+)</name>
        <dbReference type="ChEBI" id="CHEBI:18420"/>
        <label>1</label>
        <note>catalytic</note>
    </ligand>
</feature>
<dbReference type="Pfam" id="PF00459">
    <property type="entry name" value="Inositol_P"/>
    <property type="match status" value="1"/>
</dbReference>
<feature type="binding site" evidence="6">
    <location>
        <position position="90"/>
    </location>
    <ligand>
        <name>Mg(2+)</name>
        <dbReference type="ChEBI" id="CHEBI:18420"/>
        <label>2</label>
    </ligand>
</feature>
<sequence length="280" mass="29451">MRLDDQDANSIALSLAPIAIGAGRLLRRMECAFIEKRIKEDGSPTTMADLAAEQLIIRLLGEAWTGVPVVAEETASDVQPDQFFFLVDPLDGTGDFIHGTGEYSVNIALIHGTRPVAAVVAAPALARVWIAGDTALMAEIPPEGHDGMEWRPVSARTAPESDLIALVSRRHGDHATEACLSALSIGTRRMTSSALKFCLIASGEADIYVRCGPTMEWDTAAGDHILSRAGGVVIGPGGPPLTYGHADRGYLNGPFAALGDATIAPRLSLPVTCSPAKAMS</sequence>
<evidence type="ECO:0000256" key="1">
    <source>
        <dbReference type="ARBA" id="ARBA00001625"/>
    </source>
</evidence>
<dbReference type="PANTHER" id="PTHR43028:SF5">
    <property type="entry name" value="3'(2'),5'-BISPHOSPHATE NUCLEOTIDASE 1"/>
    <property type="match status" value="1"/>
</dbReference>
<dbReference type="Gene3D" id="3.40.190.80">
    <property type="match status" value="1"/>
</dbReference>
<dbReference type="InterPro" id="IPR000760">
    <property type="entry name" value="Inositol_monophosphatase-like"/>
</dbReference>
<dbReference type="SUPFAM" id="SSF56655">
    <property type="entry name" value="Carbohydrate phosphatase"/>
    <property type="match status" value="1"/>
</dbReference>
<keyword evidence="3 6" id="KW-0460">Magnesium</keyword>
<organism evidence="7 8">
    <name type="scientific">Microvirga brassicacearum</name>
    <dbReference type="NCBI Taxonomy" id="2580413"/>
    <lineage>
        <taxon>Bacteria</taxon>
        <taxon>Pseudomonadati</taxon>
        <taxon>Pseudomonadota</taxon>
        <taxon>Alphaproteobacteria</taxon>
        <taxon>Hyphomicrobiales</taxon>
        <taxon>Methylobacteriaceae</taxon>
        <taxon>Microvirga</taxon>
    </lineage>
</organism>
<comment type="catalytic activity">
    <reaction evidence="1">
        <text>adenosine 3',5'-bisphosphate + H2O = AMP + phosphate</text>
        <dbReference type="Rhea" id="RHEA:10040"/>
        <dbReference type="ChEBI" id="CHEBI:15377"/>
        <dbReference type="ChEBI" id="CHEBI:43474"/>
        <dbReference type="ChEBI" id="CHEBI:58343"/>
        <dbReference type="ChEBI" id="CHEBI:456215"/>
        <dbReference type="EC" id="3.1.3.7"/>
    </reaction>
</comment>
<feature type="binding site" evidence="6">
    <location>
        <position position="91"/>
    </location>
    <ligand>
        <name>Mg(2+)</name>
        <dbReference type="ChEBI" id="CHEBI:18420"/>
        <label>1</label>
        <note>catalytic</note>
    </ligand>
</feature>
<dbReference type="PANTHER" id="PTHR43028">
    <property type="entry name" value="3'(2'),5'-BISPHOSPHATE NUCLEOTIDASE 1"/>
    <property type="match status" value="1"/>
</dbReference>
<keyword evidence="8" id="KW-1185">Reference proteome</keyword>
<dbReference type="InterPro" id="IPR050725">
    <property type="entry name" value="CysQ/Inositol_MonoPase"/>
</dbReference>
<dbReference type="Gene3D" id="3.30.540.10">
    <property type="entry name" value="Fructose-1,6-Bisphosphatase, subunit A, domain 1"/>
    <property type="match status" value="1"/>
</dbReference>
<dbReference type="GO" id="GO:0008441">
    <property type="term" value="F:3'(2'),5'-bisphosphate nucleotidase activity"/>
    <property type="evidence" value="ECO:0007669"/>
    <property type="project" value="UniProtKB-EC"/>
</dbReference>